<protein>
    <submittedName>
        <fullName evidence="1">Uncharacterized protein</fullName>
    </submittedName>
</protein>
<comment type="caution">
    <text evidence="1">The sequence shown here is derived from an EMBL/GenBank/DDBJ whole genome shotgun (WGS) entry which is preliminary data.</text>
</comment>
<organism evidence="1 2">
    <name type="scientific">Rhodonellum ikkaensis</name>
    <dbReference type="NCBI Taxonomy" id="336829"/>
    <lineage>
        <taxon>Bacteria</taxon>
        <taxon>Pseudomonadati</taxon>
        <taxon>Bacteroidota</taxon>
        <taxon>Cytophagia</taxon>
        <taxon>Cytophagales</taxon>
        <taxon>Cytophagaceae</taxon>
        <taxon>Rhodonellum</taxon>
    </lineage>
</organism>
<reference evidence="1 2" key="1">
    <citation type="submission" date="2016-10" db="EMBL/GenBank/DDBJ databases">
        <authorList>
            <person name="Varghese N."/>
            <person name="Submissions S."/>
        </authorList>
    </citation>
    <scope>NUCLEOTIDE SEQUENCE [LARGE SCALE GENOMIC DNA]</scope>
    <source>
        <strain evidence="1 2">DSM 17997</strain>
    </source>
</reference>
<dbReference type="RefSeq" id="WP_019599736.1">
    <property type="nucleotide sequence ID" value="NZ_FNQC01000016.1"/>
</dbReference>
<dbReference type="Proteomes" id="UP000199663">
    <property type="component" value="Unassembled WGS sequence"/>
</dbReference>
<proteinExistence type="predicted"/>
<accession>A0A1H3TCI8</accession>
<evidence type="ECO:0000313" key="2">
    <source>
        <dbReference type="Proteomes" id="UP000199663"/>
    </source>
</evidence>
<evidence type="ECO:0000313" key="1">
    <source>
        <dbReference type="EMBL" id="SDZ47588.1"/>
    </source>
</evidence>
<dbReference type="EMBL" id="FNQC01000016">
    <property type="protein sequence ID" value="SDZ47588.1"/>
    <property type="molecule type" value="Genomic_DNA"/>
</dbReference>
<keyword evidence="2" id="KW-1185">Reference proteome</keyword>
<sequence>MKTVKEGFDLLDFKGVDREVQHLFSNVWTEDEFGRLKADYLDAKGEKVDEEILYVSGLKFSAQGILHFATADPSMVKTVLISDAVANLVFFAKAFHQRLRLDYCSFIATGCLPDKNMFLKTLNHYPFANKFHSIFGNSLFGKVRDCKIQHWIQGKDCSFRIDGEKVIAQYLNREYSLPIKEFSLRNHLRQLSVRQSLSTYKPGKSSLENYWEINL</sequence>
<gene>
    <name evidence="1" type="ORF">SAMN05444412_11660</name>
</gene>
<name>A0A1H3TCI8_9BACT</name>